<gene>
    <name evidence="1" type="ORF">DHETER_LOCUS4304</name>
</gene>
<comment type="caution">
    <text evidence="1">The sequence shown here is derived from an EMBL/GenBank/DDBJ whole genome shotgun (WGS) entry which is preliminary data.</text>
</comment>
<accession>A0ACA9LJE3</accession>
<dbReference type="EMBL" id="CAJVPU010004213">
    <property type="protein sequence ID" value="CAG8529624.1"/>
    <property type="molecule type" value="Genomic_DNA"/>
</dbReference>
<protein>
    <submittedName>
        <fullName evidence="1">681_t:CDS:1</fullName>
    </submittedName>
</protein>
<keyword evidence="2" id="KW-1185">Reference proteome</keyword>
<sequence length="93" mass="10820">MSVKWDVEKANRLSEKWIRGSGLSRKGVVGAVGYQGKMEVHLANICLDVLKDIKEYWQELLSNKIINYKRTKSPNQKQYDLAKTILRAFFIFN</sequence>
<organism evidence="1 2">
    <name type="scientific">Dentiscutata heterogama</name>
    <dbReference type="NCBI Taxonomy" id="1316150"/>
    <lineage>
        <taxon>Eukaryota</taxon>
        <taxon>Fungi</taxon>
        <taxon>Fungi incertae sedis</taxon>
        <taxon>Mucoromycota</taxon>
        <taxon>Glomeromycotina</taxon>
        <taxon>Glomeromycetes</taxon>
        <taxon>Diversisporales</taxon>
        <taxon>Gigasporaceae</taxon>
        <taxon>Dentiscutata</taxon>
    </lineage>
</organism>
<reference evidence="1" key="1">
    <citation type="submission" date="2021-06" db="EMBL/GenBank/DDBJ databases">
        <authorList>
            <person name="Kallberg Y."/>
            <person name="Tangrot J."/>
            <person name="Rosling A."/>
        </authorList>
    </citation>
    <scope>NUCLEOTIDE SEQUENCE</scope>
    <source>
        <strain evidence="1">IL203A</strain>
    </source>
</reference>
<name>A0ACA9LJE3_9GLOM</name>
<evidence type="ECO:0000313" key="1">
    <source>
        <dbReference type="EMBL" id="CAG8529624.1"/>
    </source>
</evidence>
<proteinExistence type="predicted"/>
<dbReference type="Proteomes" id="UP000789702">
    <property type="component" value="Unassembled WGS sequence"/>
</dbReference>
<evidence type="ECO:0000313" key="2">
    <source>
        <dbReference type="Proteomes" id="UP000789702"/>
    </source>
</evidence>